<keyword evidence="1" id="KW-0949">S-adenosyl-L-methionine</keyword>
<dbReference type="InterPro" id="IPR058240">
    <property type="entry name" value="rSAM_sf"/>
</dbReference>
<keyword evidence="5" id="KW-0175">Coiled coil</keyword>
<dbReference type="InterPro" id="IPR013785">
    <property type="entry name" value="Aldolase_TIM"/>
</dbReference>
<proteinExistence type="predicted"/>
<reference evidence="7" key="1">
    <citation type="submission" date="2021-02" db="EMBL/GenBank/DDBJ databases">
        <title>Genome-Resolved Metagenomics of a Microbial Community Performing Photosynthetic Biological Nutrient Removal.</title>
        <authorList>
            <person name="Mcdaniel E.A."/>
        </authorList>
    </citation>
    <scope>NUCLEOTIDE SEQUENCE</scope>
    <source>
        <strain evidence="7">UWPOB_OBS1</strain>
    </source>
</reference>
<organism evidence="7 8">
    <name type="scientific">Candidatus Obscuribacter phosphatis</name>
    <dbReference type="NCBI Taxonomy" id="1906157"/>
    <lineage>
        <taxon>Bacteria</taxon>
        <taxon>Bacillati</taxon>
        <taxon>Candidatus Melainabacteria</taxon>
        <taxon>Candidatus Obscuribacterales</taxon>
        <taxon>Candidatus Obscuribacteraceae</taxon>
        <taxon>Candidatus Obscuribacter</taxon>
    </lineage>
</organism>
<keyword evidence="4" id="KW-0411">Iron-sulfur</keyword>
<evidence type="ECO:0000313" key="8">
    <source>
        <dbReference type="Proteomes" id="UP000664277"/>
    </source>
</evidence>
<evidence type="ECO:0000259" key="6">
    <source>
        <dbReference type="Pfam" id="PF04055"/>
    </source>
</evidence>
<gene>
    <name evidence="7" type="ORF">J0M35_05580</name>
</gene>
<dbReference type="AlphaFoldDB" id="A0A8J7P9H6"/>
<accession>A0A8J7P9H6</accession>
<dbReference type="GO" id="GO:0003824">
    <property type="term" value="F:catalytic activity"/>
    <property type="evidence" value="ECO:0007669"/>
    <property type="project" value="InterPro"/>
</dbReference>
<dbReference type="GO" id="GO:0046872">
    <property type="term" value="F:metal ion binding"/>
    <property type="evidence" value="ECO:0007669"/>
    <property type="project" value="UniProtKB-KW"/>
</dbReference>
<dbReference type="Proteomes" id="UP000664277">
    <property type="component" value="Unassembled WGS sequence"/>
</dbReference>
<dbReference type="Gene3D" id="3.20.20.70">
    <property type="entry name" value="Aldolase class I"/>
    <property type="match status" value="1"/>
</dbReference>
<protein>
    <submittedName>
        <fullName evidence="7">Radical SAM protein</fullName>
    </submittedName>
</protein>
<feature type="coiled-coil region" evidence="5">
    <location>
        <begin position="353"/>
        <end position="380"/>
    </location>
</feature>
<evidence type="ECO:0000256" key="5">
    <source>
        <dbReference type="SAM" id="Coils"/>
    </source>
</evidence>
<dbReference type="GO" id="GO:0051536">
    <property type="term" value="F:iron-sulfur cluster binding"/>
    <property type="evidence" value="ECO:0007669"/>
    <property type="project" value="UniProtKB-KW"/>
</dbReference>
<dbReference type="PANTHER" id="PTHR11228">
    <property type="entry name" value="RADICAL SAM DOMAIN PROTEIN"/>
    <property type="match status" value="1"/>
</dbReference>
<dbReference type="SUPFAM" id="SSF102114">
    <property type="entry name" value="Radical SAM enzymes"/>
    <property type="match status" value="1"/>
</dbReference>
<dbReference type="EMBL" id="JAFLCK010000005">
    <property type="protein sequence ID" value="MBN8659812.1"/>
    <property type="molecule type" value="Genomic_DNA"/>
</dbReference>
<sequence length="380" mass="43151">MTDKVQFYIDIVGSCNLRCPSCPKGNSSQVENKSGVMSLELLNEILVKAKSEYNVESINLYNWTEPFVHPKLPEAVRLVHSHGLACGISSNLSFAPRLQEVMAEKPEGFKVSLSGFNQSVYERSHSGGDIEKVKENIELLAKYWKENGQVGYIEVNFHRYLGNLDDELAMQKFVQALGLNFTCVFASFCPIEKTLSLYDPSIGSPLTEADKRLFEILYLTPYDYLEVSKSIGKKFECARHTNQVVLNYLGEAQLCCIVYDETKYGVGNFLDLSKEQLLNRRQNQSICKTCCTVNANERSYTDAELQALLQNIQRLQKERFKDYYSQNQGLNELIFSDWQADSQPQPVASDGLVLALEASLAAKDEQIKELRRLLEEKVER</sequence>
<keyword evidence="3" id="KW-0408">Iron</keyword>
<dbReference type="SFLD" id="SFLDG01067">
    <property type="entry name" value="SPASM/twitch_domain_containing"/>
    <property type="match status" value="1"/>
</dbReference>
<evidence type="ECO:0000256" key="1">
    <source>
        <dbReference type="ARBA" id="ARBA00022691"/>
    </source>
</evidence>
<dbReference type="Pfam" id="PF04055">
    <property type="entry name" value="Radical_SAM"/>
    <property type="match status" value="1"/>
</dbReference>
<keyword evidence="2" id="KW-0479">Metal-binding</keyword>
<name>A0A8J7P9H6_9BACT</name>
<dbReference type="CDD" id="cd01335">
    <property type="entry name" value="Radical_SAM"/>
    <property type="match status" value="1"/>
</dbReference>
<evidence type="ECO:0000256" key="3">
    <source>
        <dbReference type="ARBA" id="ARBA00023004"/>
    </source>
</evidence>
<dbReference type="SFLD" id="SFLDS00029">
    <property type="entry name" value="Radical_SAM"/>
    <property type="match status" value="1"/>
</dbReference>
<comment type="caution">
    <text evidence="7">The sequence shown here is derived from an EMBL/GenBank/DDBJ whole genome shotgun (WGS) entry which is preliminary data.</text>
</comment>
<evidence type="ECO:0000256" key="4">
    <source>
        <dbReference type="ARBA" id="ARBA00023014"/>
    </source>
</evidence>
<evidence type="ECO:0000256" key="2">
    <source>
        <dbReference type="ARBA" id="ARBA00022723"/>
    </source>
</evidence>
<feature type="domain" description="Radical SAM core" evidence="6">
    <location>
        <begin position="13"/>
        <end position="145"/>
    </location>
</feature>
<evidence type="ECO:0000313" key="7">
    <source>
        <dbReference type="EMBL" id="MBN8659812.1"/>
    </source>
</evidence>
<dbReference type="InterPro" id="IPR050377">
    <property type="entry name" value="Radical_SAM_PqqE_MftC-like"/>
</dbReference>
<dbReference type="PANTHER" id="PTHR11228:SF27">
    <property type="entry name" value="GLYCYL-RADICAL ENZYME ACTIVATING ENZYME MJ1227-RELATED"/>
    <property type="match status" value="1"/>
</dbReference>
<dbReference type="InterPro" id="IPR007197">
    <property type="entry name" value="rSAM"/>
</dbReference>